<feature type="transmembrane region" description="Helical" evidence="1">
    <location>
        <begin position="46"/>
        <end position="65"/>
    </location>
</feature>
<reference evidence="2 3" key="1">
    <citation type="submission" date="2021-03" db="EMBL/GenBank/DDBJ databases">
        <title>Actinomadura violae sp. nov., isolated from lichen in Thailand.</title>
        <authorList>
            <person name="Kanchanasin P."/>
            <person name="Saeng-In P."/>
            <person name="Phongsopitanun W."/>
            <person name="Yuki M."/>
            <person name="Kudo T."/>
            <person name="Ohkuma M."/>
            <person name="Tanasupawat S."/>
        </authorList>
    </citation>
    <scope>NUCLEOTIDE SEQUENCE [LARGE SCALE GENOMIC DNA]</scope>
    <source>
        <strain evidence="2 3">LCR2-06</strain>
    </source>
</reference>
<comment type="caution">
    <text evidence="2">The sequence shown here is derived from an EMBL/GenBank/DDBJ whole genome shotgun (WGS) entry which is preliminary data.</text>
</comment>
<protein>
    <submittedName>
        <fullName evidence="2">Uncharacterized protein</fullName>
    </submittedName>
</protein>
<organism evidence="2 3">
    <name type="scientific">Actinomadura violacea</name>
    <dbReference type="NCBI Taxonomy" id="2819934"/>
    <lineage>
        <taxon>Bacteria</taxon>
        <taxon>Bacillati</taxon>
        <taxon>Actinomycetota</taxon>
        <taxon>Actinomycetes</taxon>
        <taxon>Streptosporangiales</taxon>
        <taxon>Thermomonosporaceae</taxon>
        <taxon>Actinomadura</taxon>
    </lineage>
</organism>
<name>A0ABS3S1E3_9ACTN</name>
<keyword evidence="1" id="KW-1133">Transmembrane helix</keyword>
<evidence type="ECO:0000313" key="3">
    <source>
        <dbReference type="Proteomes" id="UP000680206"/>
    </source>
</evidence>
<dbReference type="RefSeq" id="WP_208247337.1">
    <property type="nucleotide sequence ID" value="NZ_JAGEPF010000023.1"/>
</dbReference>
<dbReference type="EMBL" id="JAGEPF010000023">
    <property type="protein sequence ID" value="MBO2462782.1"/>
    <property type="molecule type" value="Genomic_DNA"/>
</dbReference>
<feature type="transmembrane region" description="Helical" evidence="1">
    <location>
        <begin position="15"/>
        <end position="34"/>
    </location>
</feature>
<keyword evidence="1" id="KW-0472">Membrane</keyword>
<proteinExistence type="predicted"/>
<keyword evidence="3" id="KW-1185">Reference proteome</keyword>
<keyword evidence="1" id="KW-0812">Transmembrane</keyword>
<dbReference type="Proteomes" id="UP000680206">
    <property type="component" value="Unassembled WGS sequence"/>
</dbReference>
<evidence type="ECO:0000313" key="2">
    <source>
        <dbReference type="EMBL" id="MBO2462782.1"/>
    </source>
</evidence>
<accession>A0ABS3S1E3</accession>
<sequence length="89" mass="9154">MPSGPPDPGRAARRAVAPLMSACVVLVVAINLSIPKLSASGLHPSATGLLWIVDSYVLVFGCLLIPARAAGAVGNIAGGAVLEWLPWRR</sequence>
<evidence type="ECO:0000256" key="1">
    <source>
        <dbReference type="SAM" id="Phobius"/>
    </source>
</evidence>
<gene>
    <name evidence="2" type="ORF">J4709_34960</name>
</gene>